<gene>
    <name evidence="9" type="primary">mutS2</name>
    <name evidence="9" type="synonym">rqcU</name>
    <name evidence="12" type="ORF">CJ205_03410</name>
</gene>
<dbReference type="SMART" id="SM00533">
    <property type="entry name" value="MUTSd"/>
    <property type="match status" value="1"/>
</dbReference>
<dbReference type="GO" id="GO:0004519">
    <property type="term" value="F:endonuclease activity"/>
    <property type="evidence" value="ECO:0007669"/>
    <property type="project" value="UniProtKB-UniRule"/>
</dbReference>
<keyword evidence="3 9" id="KW-0547">Nucleotide-binding</keyword>
<evidence type="ECO:0000256" key="2">
    <source>
        <dbReference type="ARBA" id="ARBA00022730"/>
    </source>
</evidence>
<dbReference type="STRING" id="84521.SAMN04487994_101625"/>
<dbReference type="PANTHER" id="PTHR48466">
    <property type="entry name" value="OS10G0509000 PROTEIN-RELATED"/>
    <property type="match status" value="1"/>
</dbReference>
<dbReference type="SUPFAM" id="SSF52540">
    <property type="entry name" value="P-loop containing nucleoside triphosphate hydrolases"/>
    <property type="match status" value="1"/>
</dbReference>
<evidence type="ECO:0000256" key="8">
    <source>
        <dbReference type="ARBA" id="ARBA00023125"/>
    </source>
</evidence>
<evidence type="ECO:0000256" key="10">
    <source>
        <dbReference type="SAM" id="Coils"/>
    </source>
</evidence>
<dbReference type="PROSITE" id="PS00486">
    <property type="entry name" value="DNA_MISMATCH_REPAIR_2"/>
    <property type="match status" value="1"/>
</dbReference>
<keyword evidence="4 9" id="KW-0255">Endonuclease</keyword>
<dbReference type="InterPro" id="IPR002625">
    <property type="entry name" value="Smr_dom"/>
</dbReference>
<dbReference type="InterPro" id="IPR027417">
    <property type="entry name" value="P-loop_NTPase"/>
</dbReference>
<dbReference type="SUPFAM" id="SSF160443">
    <property type="entry name" value="SMR domain-like"/>
    <property type="match status" value="1"/>
</dbReference>
<dbReference type="EC" id="3.1.-.-" evidence="9"/>
<evidence type="ECO:0000256" key="7">
    <source>
        <dbReference type="ARBA" id="ARBA00022884"/>
    </source>
</evidence>
<keyword evidence="13" id="KW-1185">Reference proteome</keyword>
<evidence type="ECO:0000313" key="12">
    <source>
        <dbReference type="EMBL" id="PMC58651.1"/>
    </source>
</evidence>
<sequence>MSTYPKIYVTLEFDKIIEHIETLTQTKAGQQKVRQLTPSDDLDTLITWQQETDQSLELLQRSYHIPIVTLGHLEEAFKRLELGAGLNGKELNMIKHLLVSCRETVRFFKNQAEEEKWYPQLSYWADQMIDIPHIISALTNALEDDGSVKTSASSKLSSIRRQQDQSETQARKILNDLIKRQSEQLSDKLITIRNQRYVLPVKATYRASFKGTVHDESGTGQTLFIEPQAVVQLNNKLSELAIQERREIERILFELSQQLMPHVSELRLNETFIAQLDFIQARAKYAKETNATRPYFNEDNRIALWQAHHPLIDRKQSVPNDILLGENYYALIITGPNTGGKTILLKTLGLLQLMGQSGLHIPAKERSQLGIFDGVYADIGDEQSIEQSLSTFSSHMTNIVEMINSFTHRSLLLFDELGSGTDPQEGAALAMGILEYIRKVGATVMATTHYPELKVYAHEAPGTINASMEFDQDTLSPTYRLLIGVPGRSNAIEISQRLGLRDDILQMARQGITVESQSMNEMVANLEHQRRKAEETEYQAQEQLNKADELLRDLRREFNRYQTTKDQLMDRARQEANKVVEKAKEDAEKIIQEIRDLQLEQGENNTIKEHVLIDKRTALNKLKQPEPLQKNRVLKRAKKKKQIKVGDDVEVLTYGQRGTIIEADAKNKEYVVQMGILKLTVKEKDLKPLKDQQDDTPAVRVNVQRSAGPKAPTSLDLRGERYEQAMNRLDQYIDSALLSHHPQVTIIHGKGTGALRQGVHQYLKRHPQVDSYAYSHPNAGGDGSTVVVFK</sequence>
<dbReference type="InterPro" id="IPR045076">
    <property type="entry name" value="MutS"/>
</dbReference>
<dbReference type="GO" id="GO:0006298">
    <property type="term" value="P:mismatch repair"/>
    <property type="evidence" value="ECO:0007669"/>
    <property type="project" value="InterPro"/>
</dbReference>
<evidence type="ECO:0000256" key="5">
    <source>
        <dbReference type="ARBA" id="ARBA00022801"/>
    </source>
</evidence>
<protein>
    <recommendedName>
        <fullName evidence="9">Endonuclease MutS2</fullName>
        <ecNumber evidence="9">3.1.-.-</ecNumber>
    </recommendedName>
    <alternativeName>
        <fullName evidence="9">Ribosome-associated protein quality control-upstream factor</fullName>
        <shortName evidence="9">RQC-upstream factor</shortName>
        <shortName evidence="9">RqcU</shortName>
        <ecNumber evidence="9">3.6.4.-</ecNumber>
    </alternativeName>
</protein>
<comment type="similarity">
    <text evidence="9">Belongs to the DNA mismatch repair MutS family. MutS2 subfamily.</text>
</comment>
<reference evidence="12 13" key="1">
    <citation type="submission" date="2017-09" db="EMBL/GenBank/DDBJ databases">
        <title>Bacterial strain isolated from the female urinary microbiota.</title>
        <authorList>
            <person name="Thomas-White K."/>
            <person name="Kumar N."/>
            <person name="Forster S."/>
            <person name="Putonti C."/>
            <person name="Lawley T."/>
            <person name="Wolfe A.J."/>
        </authorList>
    </citation>
    <scope>NUCLEOTIDE SEQUENCE [LARGE SCALE GENOMIC DNA]</scope>
    <source>
        <strain evidence="12 13">UMB0852</strain>
    </source>
</reference>
<comment type="subunit">
    <text evidence="9">Homodimer. Binds to stalled ribosomes, contacting rRNA.</text>
</comment>
<dbReference type="GO" id="GO:0019843">
    <property type="term" value="F:rRNA binding"/>
    <property type="evidence" value="ECO:0007669"/>
    <property type="project" value="UniProtKB-UniRule"/>
</dbReference>
<dbReference type="EC" id="3.6.4.-" evidence="9"/>
<dbReference type="GO" id="GO:0030983">
    <property type="term" value="F:mismatched DNA binding"/>
    <property type="evidence" value="ECO:0007669"/>
    <property type="project" value="InterPro"/>
</dbReference>
<dbReference type="AlphaFoldDB" id="A0A2N6SNL4"/>
<dbReference type="InterPro" id="IPR005747">
    <property type="entry name" value="MutS2"/>
</dbReference>
<dbReference type="InterPro" id="IPR036187">
    <property type="entry name" value="DNA_mismatch_repair_MutS_sf"/>
</dbReference>
<dbReference type="FunFam" id="3.40.50.300:FF:000830">
    <property type="entry name" value="Endonuclease MutS2"/>
    <property type="match status" value="1"/>
</dbReference>
<dbReference type="EMBL" id="PNHE01000009">
    <property type="protein sequence ID" value="PMC58651.1"/>
    <property type="molecule type" value="Genomic_DNA"/>
</dbReference>
<dbReference type="Gene3D" id="3.40.50.300">
    <property type="entry name" value="P-loop containing nucleotide triphosphate hydrolases"/>
    <property type="match status" value="1"/>
</dbReference>
<dbReference type="Pfam" id="PF20297">
    <property type="entry name" value="MSSS"/>
    <property type="match status" value="1"/>
</dbReference>
<keyword evidence="7 9" id="KW-0694">RNA-binding</keyword>
<evidence type="ECO:0000256" key="9">
    <source>
        <dbReference type="HAMAP-Rule" id="MF_00092"/>
    </source>
</evidence>
<dbReference type="Proteomes" id="UP000235682">
    <property type="component" value="Unassembled WGS sequence"/>
</dbReference>
<dbReference type="SUPFAM" id="SSF48334">
    <property type="entry name" value="DNA repair protein MutS, domain III"/>
    <property type="match status" value="1"/>
</dbReference>
<dbReference type="PANTHER" id="PTHR48466:SF2">
    <property type="entry name" value="OS10G0509000 PROTEIN"/>
    <property type="match status" value="1"/>
</dbReference>
<dbReference type="InterPro" id="IPR000432">
    <property type="entry name" value="DNA_mismatch_repair_MutS_C"/>
</dbReference>
<accession>A0A2N6SNL4</accession>
<name>A0A2N6SNL4_9LACT</name>
<feature type="binding site" evidence="9">
    <location>
        <begin position="335"/>
        <end position="342"/>
    </location>
    <ligand>
        <name>ATP</name>
        <dbReference type="ChEBI" id="CHEBI:30616"/>
    </ligand>
</feature>
<keyword evidence="8 9" id="KW-0238">DNA-binding</keyword>
<dbReference type="NCBIfam" id="TIGR01069">
    <property type="entry name" value="mutS2"/>
    <property type="match status" value="1"/>
</dbReference>
<evidence type="ECO:0000259" key="11">
    <source>
        <dbReference type="PROSITE" id="PS50828"/>
    </source>
</evidence>
<dbReference type="GO" id="GO:0005524">
    <property type="term" value="F:ATP binding"/>
    <property type="evidence" value="ECO:0007669"/>
    <property type="project" value="UniProtKB-UniRule"/>
</dbReference>
<organism evidence="12 13">
    <name type="scientific">Dolosicoccus paucivorans</name>
    <dbReference type="NCBI Taxonomy" id="84521"/>
    <lineage>
        <taxon>Bacteria</taxon>
        <taxon>Bacillati</taxon>
        <taxon>Bacillota</taxon>
        <taxon>Bacilli</taxon>
        <taxon>Lactobacillales</taxon>
        <taxon>Aerococcaceae</taxon>
        <taxon>Dolosicoccus</taxon>
    </lineage>
</organism>
<evidence type="ECO:0000256" key="1">
    <source>
        <dbReference type="ARBA" id="ARBA00022722"/>
    </source>
</evidence>
<evidence type="ECO:0000256" key="6">
    <source>
        <dbReference type="ARBA" id="ARBA00022840"/>
    </source>
</evidence>
<dbReference type="OrthoDB" id="9808166at2"/>
<comment type="function">
    <text evidence="9">Acts as a ribosome collision sensor, splitting the ribosome into its 2 subunits. Detects stalled/collided 70S ribosomes which it binds and splits by an ATP-hydrolysis driven conformational change. Acts upstream of the ribosome quality control system (RQC), a ribosome-associated complex that mediates the extraction of incompletely synthesized nascent chains from stalled ribosomes and their subsequent degradation. Probably generates substrates for RQC.</text>
</comment>
<dbReference type="PIRSF" id="PIRSF005814">
    <property type="entry name" value="MutS_YshD"/>
    <property type="match status" value="1"/>
</dbReference>
<dbReference type="GO" id="GO:0072344">
    <property type="term" value="P:rescue of stalled ribosome"/>
    <property type="evidence" value="ECO:0007669"/>
    <property type="project" value="UniProtKB-UniRule"/>
</dbReference>
<dbReference type="InterPro" id="IPR007696">
    <property type="entry name" value="DNA_mismatch_repair_MutS_core"/>
</dbReference>
<dbReference type="Gene3D" id="3.30.1370.110">
    <property type="match status" value="1"/>
</dbReference>
<feature type="domain" description="Smr" evidence="11">
    <location>
        <begin position="715"/>
        <end position="790"/>
    </location>
</feature>
<dbReference type="Pfam" id="PF00488">
    <property type="entry name" value="MutS_V"/>
    <property type="match status" value="1"/>
</dbReference>
<dbReference type="SMART" id="SM00534">
    <property type="entry name" value="MUTSac"/>
    <property type="match status" value="1"/>
</dbReference>
<keyword evidence="5 9" id="KW-0378">Hydrolase</keyword>
<keyword evidence="10" id="KW-0175">Coiled coil</keyword>
<dbReference type="InterPro" id="IPR036063">
    <property type="entry name" value="Smr_dom_sf"/>
</dbReference>
<dbReference type="Pfam" id="PF01713">
    <property type="entry name" value="Smr"/>
    <property type="match status" value="1"/>
</dbReference>
<dbReference type="SMART" id="SM00463">
    <property type="entry name" value="SMR"/>
    <property type="match status" value="1"/>
</dbReference>
<comment type="caution">
    <text evidence="12">The sequence shown here is derived from an EMBL/GenBank/DDBJ whole genome shotgun (WGS) entry which is preliminary data.</text>
</comment>
<keyword evidence="6 9" id="KW-0067">ATP-binding</keyword>
<feature type="coiled-coil region" evidence="10">
    <location>
        <begin position="516"/>
        <end position="600"/>
    </location>
</feature>
<dbReference type="GO" id="GO:0045910">
    <property type="term" value="P:negative regulation of DNA recombination"/>
    <property type="evidence" value="ECO:0007669"/>
    <property type="project" value="InterPro"/>
</dbReference>
<dbReference type="GO" id="GO:0016887">
    <property type="term" value="F:ATP hydrolysis activity"/>
    <property type="evidence" value="ECO:0007669"/>
    <property type="project" value="InterPro"/>
</dbReference>
<evidence type="ECO:0000256" key="3">
    <source>
        <dbReference type="ARBA" id="ARBA00022741"/>
    </source>
</evidence>
<evidence type="ECO:0000313" key="13">
    <source>
        <dbReference type="Proteomes" id="UP000235682"/>
    </source>
</evidence>
<dbReference type="InterPro" id="IPR046893">
    <property type="entry name" value="MSSS"/>
</dbReference>
<evidence type="ECO:0000256" key="4">
    <source>
        <dbReference type="ARBA" id="ARBA00022759"/>
    </source>
</evidence>
<dbReference type="HAMAP" id="MF_00092">
    <property type="entry name" value="MutS2"/>
    <property type="match status" value="1"/>
</dbReference>
<keyword evidence="2 9" id="KW-0699">rRNA-binding</keyword>
<dbReference type="GO" id="GO:0140664">
    <property type="term" value="F:ATP-dependent DNA damage sensor activity"/>
    <property type="evidence" value="ECO:0007669"/>
    <property type="project" value="InterPro"/>
</dbReference>
<proteinExistence type="inferred from homology"/>
<keyword evidence="1 9" id="KW-0540">Nuclease</keyword>
<comment type="function">
    <text evidence="9">Endonuclease that is involved in the suppression of homologous recombination and thus may have a key role in the control of bacterial genetic diversity.</text>
</comment>
<dbReference type="PROSITE" id="PS50828">
    <property type="entry name" value="SMR"/>
    <property type="match status" value="1"/>
</dbReference>
<dbReference type="GO" id="GO:0043023">
    <property type="term" value="F:ribosomal large subunit binding"/>
    <property type="evidence" value="ECO:0007669"/>
    <property type="project" value="UniProtKB-UniRule"/>
</dbReference>